<dbReference type="InterPro" id="IPR023393">
    <property type="entry name" value="START-like_dom_sf"/>
</dbReference>
<gene>
    <name evidence="1" type="ORF">CLV90_2113</name>
</gene>
<dbReference type="SUPFAM" id="SSF55961">
    <property type="entry name" value="Bet v1-like"/>
    <property type="match status" value="1"/>
</dbReference>
<dbReference type="Pfam" id="PF10604">
    <property type="entry name" value="Polyketide_cyc2"/>
    <property type="match status" value="1"/>
</dbReference>
<dbReference type="Gene3D" id="3.30.530.20">
    <property type="match status" value="1"/>
</dbReference>
<dbReference type="CDD" id="cd07821">
    <property type="entry name" value="PYR_PYL_RCAR_like"/>
    <property type="match status" value="1"/>
</dbReference>
<sequence length="169" mass="19199">MDKYKIIFLSIVIVCATSFVNGQTFNKVKVTNDIEMTRNMDEVWTAISNLANLDKLVPEIISKTAMVGNGKGSVITLTLKSNGLEVVEKVTKLDNEKHIIVYEMLETPMPISGYKATIKIIPFKTNSYKVSFDAVFKVQDKNRETMETTISNFQKTLLSNIKKQYNYEK</sequence>
<accession>A0A4R7K2C4</accession>
<reference evidence="1 2" key="1">
    <citation type="submission" date="2019-03" db="EMBL/GenBank/DDBJ databases">
        <title>Genomic Encyclopedia of Archaeal and Bacterial Type Strains, Phase II (KMG-II): from individual species to whole genera.</title>
        <authorList>
            <person name="Goeker M."/>
        </authorList>
    </citation>
    <scope>NUCLEOTIDE SEQUENCE [LARGE SCALE GENOMIC DNA]</scope>
    <source>
        <strain evidence="1 2">DSM 25233</strain>
    </source>
</reference>
<dbReference type="RefSeq" id="WP_133687402.1">
    <property type="nucleotide sequence ID" value="NZ_SOAY01000011.1"/>
</dbReference>
<dbReference type="AlphaFoldDB" id="A0A4R7K2C4"/>
<dbReference type="EMBL" id="SOAY01000011">
    <property type="protein sequence ID" value="TDT45032.1"/>
    <property type="molecule type" value="Genomic_DNA"/>
</dbReference>
<dbReference type="Proteomes" id="UP000294749">
    <property type="component" value="Unassembled WGS sequence"/>
</dbReference>
<protein>
    <submittedName>
        <fullName evidence="1">Polyketide cyclase/dehydrase/lipid transport protein</fullName>
    </submittedName>
</protein>
<evidence type="ECO:0000313" key="2">
    <source>
        <dbReference type="Proteomes" id="UP000294749"/>
    </source>
</evidence>
<comment type="caution">
    <text evidence="1">The sequence shown here is derived from an EMBL/GenBank/DDBJ whole genome shotgun (WGS) entry which is preliminary data.</text>
</comment>
<evidence type="ECO:0000313" key="1">
    <source>
        <dbReference type="EMBL" id="TDT45032.1"/>
    </source>
</evidence>
<organism evidence="1 2">
    <name type="scientific">Maribacter spongiicola</name>
    <dbReference type="NCBI Taxonomy" id="1206753"/>
    <lineage>
        <taxon>Bacteria</taxon>
        <taxon>Pseudomonadati</taxon>
        <taxon>Bacteroidota</taxon>
        <taxon>Flavobacteriia</taxon>
        <taxon>Flavobacteriales</taxon>
        <taxon>Flavobacteriaceae</taxon>
        <taxon>Maribacter</taxon>
    </lineage>
</organism>
<dbReference type="PANTHER" id="PTHR39332:SF7">
    <property type="entry name" value="SRPBCC FAMILY PROTEIN"/>
    <property type="match status" value="1"/>
</dbReference>
<proteinExistence type="predicted"/>
<name>A0A4R7K2C4_9FLAO</name>
<dbReference type="OrthoDB" id="1524769at2"/>
<keyword evidence="2" id="KW-1185">Reference proteome</keyword>
<dbReference type="PANTHER" id="PTHR39332">
    <property type="entry name" value="BLL4707 PROTEIN"/>
    <property type="match status" value="1"/>
</dbReference>
<dbReference type="InterPro" id="IPR019587">
    <property type="entry name" value="Polyketide_cyclase/dehydratase"/>
</dbReference>